<dbReference type="OrthoDB" id="8447559at2"/>
<feature type="transmembrane region" description="Helical" evidence="1">
    <location>
        <begin position="44"/>
        <end position="65"/>
    </location>
</feature>
<comment type="caution">
    <text evidence="2">The sequence shown here is derived from an EMBL/GenBank/DDBJ whole genome shotgun (WGS) entry which is preliminary data.</text>
</comment>
<dbReference type="Pfam" id="PF20556">
    <property type="entry name" value="DUF6768"/>
    <property type="match status" value="1"/>
</dbReference>
<organism evidence="2 3">
    <name type="scientific">Pontixanthobacter luteolus</name>
    <dbReference type="NCBI Taxonomy" id="295089"/>
    <lineage>
        <taxon>Bacteria</taxon>
        <taxon>Pseudomonadati</taxon>
        <taxon>Pseudomonadota</taxon>
        <taxon>Alphaproteobacteria</taxon>
        <taxon>Sphingomonadales</taxon>
        <taxon>Erythrobacteraceae</taxon>
        <taxon>Pontixanthobacter</taxon>
    </lineage>
</organism>
<dbReference type="AlphaFoldDB" id="A0A6I4V1N6"/>
<evidence type="ECO:0000313" key="2">
    <source>
        <dbReference type="EMBL" id="MXP47625.1"/>
    </source>
</evidence>
<dbReference type="EMBL" id="WTYP01000002">
    <property type="protein sequence ID" value="MXP47625.1"/>
    <property type="molecule type" value="Genomic_DNA"/>
</dbReference>
<dbReference type="RefSeq" id="WP_160730901.1">
    <property type="nucleotide sequence ID" value="NZ_WTYP01000002.1"/>
</dbReference>
<dbReference type="Proteomes" id="UP000471435">
    <property type="component" value="Unassembled WGS sequence"/>
</dbReference>
<keyword evidence="1" id="KW-0812">Transmembrane</keyword>
<name>A0A6I4V1N6_9SPHN</name>
<dbReference type="InterPro" id="IPR046659">
    <property type="entry name" value="DUF6768"/>
</dbReference>
<reference evidence="2 3" key="1">
    <citation type="submission" date="2019-12" db="EMBL/GenBank/DDBJ databases">
        <title>Genomic-based taxomic classification of the family Erythrobacteraceae.</title>
        <authorList>
            <person name="Xu L."/>
        </authorList>
    </citation>
    <scope>NUCLEOTIDE SEQUENCE [LARGE SCALE GENOMIC DNA]</scope>
    <source>
        <strain evidence="2 3">SW-109</strain>
    </source>
</reference>
<sequence length="122" mass="13943">MTDKLEMMIDEALNAEERDLLRSVGAEPGYLKQVWGVFGGEIGWVSWLLMLFQILMFAASVYAAIRFFNAADTLEALRWGLPSATLLILAAQTKMLMWPTLQANRVIREVKRLELQLARREN</sequence>
<keyword evidence="3" id="KW-1185">Reference proteome</keyword>
<keyword evidence="1" id="KW-1133">Transmembrane helix</keyword>
<protein>
    <submittedName>
        <fullName evidence="2">Uncharacterized protein</fullName>
    </submittedName>
</protein>
<accession>A0A6I4V1N6</accession>
<gene>
    <name evidence="2" type="ORF">GRI43_09560</name>
</gene>
<keyword evidence="1" id="KW-0472">Membrane</keyword>
<evidence type="ECO:0000256" key="1">
    <source>
        <dbReference type="SAM" id="Phobius"/>
    </source>
</evidence>
<proteinExistence type="predicted"/>
<evidence type="ECO:0000313" key="3">
    <source>
        <dbReference type="Proteomes" id="UP000471435"/>
    </source>
</evidence>